<keyword evidence="5" id="KW-0496">Mitochondrion</keyword>
<reference evidence="11 12" key="1">
    <citation type="submission" date="2024-03" db="EMBL/GenBank/DDBJ databases">
        <title>The genome assembly and annotation of the cricket Gryllus longicercus Weissman &amp; Gray.</title>
        <authorList>
            <person name="Szrajer S."/>
            <person name="Gray D."/>
            <person name="Ylla G."/>
        </authorList>
    </citation>
    <scope>NUCLEOTIDE SEQUENCE [LARGE SCALE GENOMIC DNA]</scope>
    <source>
        <strain evidence="11">DAG 2021-001</strain>
        <tissue evidence="11">Whole body minus gut</tissue>
    </source>
</reference>
<dbReference type="PROSITE" id="PS01108">
    <property type="entry name" value="RIBOSOMAL_L24"/>
    <property type="match status" value="1"/>
</dbReference>
<protein>
    <recommendedName>
        <fullName evidence="7">Large ribosomal subunit protein uL24m</fullName>
    </recommendedName>
    <alternativeName>
        <fullName evidence="8">39S ribosomal protein L24, mitochondrial</fullName>
    </alternativeName>
</protein>
<feature type="domain" description="KOW" evidence="10">
    <location>
        <begin position="87"/>
        <end position="114"/>
    </location>
</feature>
<comment type="similarity">
    <text evidence="2 9">Belongs to the universal ribosomal protein uL24 family.</text>
</comment>
<dbReference type="GO" id="GO:0006412">
    <property type="term" value="P:translation"/>
    <property type="evidence" value="ECO:0007669"/>
    <property type="project" value="InterPro"/>
</dbReference>
<gene>
    <name evidence="11" type="ORF">R5R35_011069</name>
</gene>
<evidence type="ECO:0000313" key="12">
    <source>
        <dbReference type="Proteomes" id="UP001378592"/>
    </source>
</evidence>
<evidence type="ECO:0000256" key="4">
    <source>
        <dbReference type="ARBA" id="ARBA00022980"/>
    </source>
</evidence>
<evidence type="ECO:0000256" key="8">
    <source>
        <dbReference type="ARBA" id="ARBA00035357"/>
    </source>
</evidence>
<accession>A0AAN9VWL1</accession>
<dbReference type="AlphaFoldDB" id="A0AAN9VWL1"/>
<keyword evidence="6 9" id="KW-0687">Ribonucleoprotein</keyword>
<dbReference type="GO" id="GO:0003735">
    <property type="term" value="F:structural constituent of ribosome"/>
    <property type="evidence" value="ECO:0007669"/>
    <property type="project" value="InterPro"/>
</dbReference>
<dbReference type="InterPro" id="IPR005824">
    <property type="entry name" value="KOW"/>
</dbReference>
<dbReference type="SUPFAM" id="SSF50104">
    <property type="entry name" value="Translation proteins SH3-like domain"/>
    <property type="match status" value="1"/>
</dbReference>
<evidence type="ECO:0000256" key="5">
    <source>
        <dbReference type="ARBA" id="ARBA00023128"/>
    </source>
</evidence>
<dbReference type="Pfam" id="PF00467">
    <property type="entry name" value="KOW"/>
    <property type="match status" value="1"/>
</dbReference>
<name>A0AAN9VWL1_9ORTH</name>
<dbReference type="SMART" id="SM00739">
    <property type="entry name" value="KOW"/>
    <property type="match status" value="1"/>
</dbReference>
<evidence type="ECO:0000256" key="9">
    <source>
        <dbReference type="RuleBase" id="RU003477"/>
    </source>
</evidence>
<evidence type="ECO:0000259" key="10">
    <source>
        <dbReference type="SMART" id="SM00739"/>
    </source>
</evidence>
<dbReference type="FunFam" id="2.30.30.30:FF:000032">
    <property type="entry name" value="39S ribosomal protein L24, mitochondrial"/>
    <property type="match status" value="1"/>
</dbReference>
<dbReference type="CDD" id="cd06089">
    <property type="entry name" value="KOW_RPL26"/>
    <property type="match status" value="1"/>
</dbReference>
<comment type="caution">
    <text evidence="11">The sequence shown here is derived from an EMBL/GenBank/DDBJ whole genome shotgun (WGS) entry which is preliminary data.</text>
</comment>
<dbReference type="GO" id="GO:0003723">
    <property type="term" value="F:RNA binding"/>
    <property type="evidence" value="ECO:0007669"/>
    <property type="project" value="InterPro"/>
</dbReference>
<comment type="subcellular location">
    <subcellularLocation>
        <location evidence="1">Mitochondrion</location>
    </subcellularLocation>
</comment>
<dbReference type="InterPro" id="IPR003256">
    <property type="entry name" value="Ribosomal_uL24"/>
</dbReference>
<evidence type="ECO:0000256" key="1">
    <source>
        <dbReference type="ARBA" id="ARBA00004173"/>
    </source>
</evidence>
<dbReference type="Proteomes" id="UP001378592">
    <property type="component" value="Unassembled WGS sequence"/>
</dbReference>
<proteinExistence type="inferred from homology"/>
<sequence length="252" mass="29544">MRLTLLLFENVGELTKKYANLPERYIKRSMEQVYWKTPNAIQYLPRTVQRKKFRFTTNRPWTYQFLQQNERGTHRKKVFVEPILEWSIFRGDRVQVLVGRDKGKQGIVSRVIQERNWVLVQGLNCHMRFTGKDKDFPGVAVLSEAPLLVTNQVSLVDPSDLLPTKIEWRFTEEGERVRVSERTGRIIPMPLMADETHDYKSKSAYKESPKDTVESELTKITFSPTLRTFEMDVMNEMEKKEENVTNVADVPS</sequence>
<evidence type="ECO:0000313" key="11">
    <source>
        <dbReference type="EMBL" id="KAK7870086.1"/>
    </source>
</evidence>
<dbReference type="GO" id="GO:1990904">
    <property type="term" value="C:ribonucleoprotein complex"/>
    <property type="evidence" value="ECO:0007669"/>
    <property type="project" value="UniProtKB-KW"/>
</dbReference>
<dbReference type="InterPro" id="IPR008991">
    <property type="entry name" value="Translation_prot_SH3-like_sf"/>
</dbReference>
<evidence type="ECO:0000256" key="3">
    <source>
        <dbReference type="ARBA" id="ARBA00022946"/>
    </source>
</evidence>
<keyword evidence="3" id="KW-0809">Transit peptide</keyword>
<dbReference type="HAMAP" id="MF_01326_B">
    <property type="entry name" value="Ribosomal_uL24_B"/>
    <property type="match status" value="1"/>
</dbReference>
<dbReference type="InterPro" id="IPR041988">
    <property type="entry name" value="Ribosomal_uL24_KOW"/>
</dbReference>
<dbReference type="GO" id="GO:0005739">
    <property type="term" value="C:mitochondrion"/>
    <property type="evidence" value="ECO:0007669"/>
    <property type="project" value="UniProtKB-SubCell"/>
</dbReference>
<dbReference type="InterPro" id="IPR057264">
    <property type="entry name" value="Ribosomal_uL24_C"/>
</dbReference>
<evidence type="ECO:0000256" key="6">
    <source>
        <dbReference type="ARBA" id="ARBA00023274"/>
    </source>
</evidence>
<dbReference type="GO" id="GO:0005840">
    <property type="term" value="C:ribosome"/>
    <property type="evidence" value="ECO:0007669"/>
    <property type="project" value="UniProtKB-KW"/>
</dbReference>
<evidence type="ECO:0000256" key="7">
    <source>
        <dbReference type="ARBA" id="ARBA00035283"/>
    </source>
</evidence>
<dbReference type="EMBL" id="JAZDUA010000064">
    <property type="protein sequence ID" value="KAK7870086.1"/>
    <property type="molecule type" value="Genomic_DNA"/>
</dbReference>
<keyword evidence="12" id="KW-1185">Reference proteome</keyword>
<dbReference type="InterPro" id="IPR014722">
    <property type="entry name" value="Rib_uL2_dom2"/>
</dbReference>
<dbReference type="Pfam" id="PF17136">
    <property type="entry name" value="ribosomal_L24"/>
    <property type="match status" value="1"/>
</dbReference>
<dbReference type="Gene3D" id="2.30.30.30">
    <property type="match status" value="1"/>
</dbReference>
<dbReference type="NCBIfam" id="TIGR01079">
    <property type="entry name" value="rplX_bact"/>
    <property type="match status" value="1"/>
</dbReference>
<dbReference type="InterPro" id="IPR005825">
    <property type="entry name" value="Ribosomal_uL24_CS"/>
</dbReference>
<keyword evidence="4 9" id="KW-0689">Ribosomal protein</keyword>
<dbReference type="PANTHER" id="PTHR12903">
    <property type="entry name" value="MITOCHONDRIAL RIBOSOMAL PROTEIN L24"/>
    <property type="match status" value="1"/>
</dbReference>
<evidence type="ECO:0000256" key="2">
    <source>
        <dbReference type="ARBA" id="ARBA00010618"/>
    </source>
</evidence>
<organism evidence="11 12">
    <name type="scientific">Gryllus longicercus</name>
    <dbReference type="NCBI Taxonomy" id="2509291"/>
    <lineage>
        <taxon>Eukaryota</taxon>
        <taxon>Metazoa</taxon>
        <taxon>Ecdysozoa</taxon>
        <taxon>Arthropoda</taxon>
        <taxon>Hexapoda</taxon>
        <taxon>Insecta</taxon>
        <taxon>Pterygota</taxon>
        <taxon>Neoptera</taxon>
        <taxon>Polyneoptera</taxon>
        <taxon>Orthoptera</taxon>
        <taxon>Ensifera</taxon>
        <taxon>Gryllidea</taxon>
        <taxon>Grylloidea</taxon>
        <taxon>Gryllidae</taxon>
        <taxon>Gryllinae</taxon>
        <taxon>Gryllus</taxon>
    </lineage>
</organism>